<dbReference type="SUPFAM" id="SSF64518">
    <property type="entry name" value="Phase 1 flagellin"/>
    <property type="match status" value="1"/>
</dbReference>
<sequence length="311" mass="33796">MRVTSSSFPTTLKFQLDTLATKQARLQTQAATGQRFRKPSEDPRAARKVIELQQEAKRLAQYNENIDAFSETLNGVYSAIQSLKKVSDRAGEIAAMVDDMKSKDQLGAYRQEINQLLEQSVQIANTKSQYGYLFSGTKSDIASYGVVRDESGDITSVGYEGSTATVAVEIAPETTISVHIPGSNKTASGTAGLFESINGSIFEDLIALRDGLGGGTREDVKNIRENVVSNLMLDESAIIHHISRIGALEARMETAKAMGSRRLEATQEFISREADADMAQTLVKLNEVQAAYLAALKSGATIMNQSLLDFV</sequence>
<reference evidence="2" key="1">
    <citation type="submission" date="2018-05" db="EMBL/GenBank/DDBJ databases">
        <authorList>
            <person name="Lanie J.A."/>
            <person name="Ng W.-L."/>
            <person name="Kazmierczak K.M."/>
            <person name="Andrzejewski T.M."/>
            <person name="Davidsen T.M."/>
            <person name="Wayne K.J."/>
            <person name="Tettelin H."/>
            <person name="Glass J.I."/>
            <person name="Rusch D."/>
            <person name="Podicherti R."/>
            <person name="Tsui H.-C.T."/>
            <person name="Winkler M.E."/>
        </authorList>
    </citation>
    <scope>NUCLEOTIDE SEQUENCE</scope>
</reference>
<dbReference type="GO" id="GO:0009288">
    <property type="term" value="C:bacterial-type flagellum"/>
    <property type="evidence" value="ECO:0007669"/>
    <property type="project" value="InterPro"/>
</dbReference>
<dbReference type="PANTHER" id="PTHR42792">
    <property type="entry name" value="FLAGELLIN"/>
    <property type="match status" value="1"/>
</dbReference>
<gene>
    <name evidence="2" type="ORF">METZ01_LOCUS119023</name>
</gene>
<accession>A0A381XN55</accession>
<dbReference type="GO" id="GO:0005198">
    <property type="term" value="F:structural molecule activity"/>
    <property type="evidence" value="ECO:0007669"/>
    <property type="project" value="InterPro"/>
</dbReference>
<dbReference type="Gene3D" id="1.20.1330.10">
    <property type="entry name" value="f41 fragment of flagellin, N-terminal domain"/>
    <property type="match status" value="1"/>
</dbReference>
<organism evidence="2">
    <name type="scientific">marine metagenome</name>
    <dbReference type="NCBI Taxonomy" id="408172"/>
    <lineage>
        <taxon>unclassified sequences</taxon>
        <taxon>metagenomes</taxon>
        <taxon>ecological metagenomes</taxon>
    </lineage>
</organism>
<feature type="domain" description="Flagellin N-terminal" evidence="1">
    <location>
        <begin position="25"/>
        <end position="137"/>
    </location>
</feature>
<name>A0A381XN55_9ZZZZ</name>
<dbReference type="Pfam" id="PF00669">
    <property type="entry name" value="Flagellin_N"/>
    <property type="match status" value="1"/>
</dbReference>
<dbReference type="InterPro" id="IPR001029">
    <property type="entry name" value="Flagellin_N"/>
</dbReference>
<dbReference type="PANTHER" id="PTHR42792:SF1">
    <property type="entry name" value="FLAGELLAR HOOK-ASSOCIATED PROTEIN 3"/>
    <property type="match status" value="1"/>
</dbReference>
<dbReference type="EMBL" id="UINC01015772">
    <property type="protein sequence ID" value="SVA66169.1"/>
    <property type="molecule type" value="Genomic_DNA"/>
</dbReference>
<protein>
    <recommendedName>
        <fullName evidence="1">Flagellin N-terminal domain-containing protein</fullName>
    </recommendedName>
</protein>
<proteinExistence type="predicted"/>
<dbReference type="InterPro" id="IPR001492">
    <property type="entry name" value="Flagellin"/>
</dbReference>
<dbReference type="AlphaFoldDB" id="A0A381XN55"/>
<evidence type="ECO:0000313" key="2">
    <source>
        <dbReference type="EMBL" id="SVA66169.1"/>
    </source>
</evidence>
<evidence type="ECO:0000259" key="1">
    <source>
        <dbReference type="Pfam" id="PF00669"/>
    </source>
</evidence>